<dbReference type="InterPro" id="IPR000157">
    <property type="entry name" value="TIR_dom"/>
</dbReference>
<reference evidence="11" key="2">
    <citation type="submission" date="2025-08" db="UniProtKB">
        <authorList>
            <consortium name="Ensembl"/>
        </authorList>
    </citation>
    <scope>IDENTIFICATION</scope>
</reference>
<reference evidence="11" key="1">
    <citation type="submission" date="2021-04" db="EMBL/GenBank/DDBJ databases">
        <authorList>
            <consortium name="Wellcome Sanger Institute Data Sharing"/>
        </authorList>
    </citation>
    <scope>NUCLEOTIDE SEQUENCE [LARGE SCALE GENOMIC DNA]</scope>
</reference>
<feature type="domain" description="Ig-like" evidence="10">
    <location>
        <begin position="124"/>
        <end position="230"/>
    </location>
</feature>
<dbReference type="InterPro" id="IPR036179">
    <property type="entry name" value="Ig-like_dom_sf"/>
</dbReference>
<keyword evidence="7" id="KW-1133">Transmembrane helix</keyword>
<feature type="domain" description="TIR" evidence="9">
    <location>
        <begin position="279"/>
        <end position="423"/>
    </location>
</feature>
<keyword evidence="4" id="KW-1015">Disulfide bond</keyword>
<dbReference type="AlphaFoldDB" id="A0A671U4M6"/>
<dbReference type="InParanoid" id="A0A671U4M6"/>
<protein>
    <submittedName>
        <fullName evidence="11">Single immunoglobulin and toll-interleukin 1 receptor (TIR) domain</fullName>
    </submittedName>
</protein>
<dbReference type="InterPro" id="IPR035897">
    <property type="entry name" value="Toll_tir_struct_dom_sf"/>
</dbReference>
<dbReference type="Gene3D" id="2.60.40.10">
    <property type="entry name" value="Immunoglobulins"/>
    <property type="match status" value="2"/>
</dbReference>
<dbReference type="Gene3D" id="3.40.50.10140">
    <property type="entry name" value="Toll/interleukin-1 receptor homology (TIR) domain"/>
    <property type="match status" value="1"/>
</dbReference>
<keyword evidence="8" id="KW-0732">Signal</keyword>
<keyword evidence="6" id="KW-0393">Immunoglobulin domain</keyword>
<evidence type="ECO:0000256" key="1">
    <source>
        <dbReference type="ARBA" id="ARBA00009752"/>
    </source>
</evidence>
<dbReference type="GeneID" id="115586457"/>
<dbReference type="PANTHER" id="PTHR11890">
    <property type="entry name" value="INTERLEUKIN-1 RECEPTOR FAMILY MEMBER"/>
    <property type="match status" value="1"/>
</dbReference>
<dbReference type="Pfam" id="PF01582">
    <property type="entry name" value="TIR"/>
    <property type="match status" value="1"/>
</dbReference>
<accession>A0A671U4M6</accession>
<keyword evidence="3" id="KW-0520">NAD</keyword>
<dbReference type="OrthoDB" id="6075577at2759"/>
<dbReference type="SUPFAM" id="SSF48726">
    <property type="entry name" value="Immunoglobulin"/>
    <property type="match status" value="2"/>
</dbReference>
<name>A0A671U4M6_SPAAU</name>
<feature type="chain" id="PRO_5025391518" evidence="8">
    <location>
        <begin position="25"/>
        <end position="525"/>
    </location>
</feature>
<dbReference type="Ensembl" id="ENSSAUT00010009268.1">
    <property type="protein sequence ID" value="ENSSAUP00010008667.1"/>
    <property type="gene ID" value="ENSSAUG00010004310.1"/>
</dbReference>
<dbReference type="RefSeq" id="XP_030281402.1">
    <property type="nucleotide sequence ID" value="XM_030425542.1"/>
</dbReference>
<dbReference type="InterPro" id="IPR013783">
    <property type="entry name" value="Ig-like_fold"/>
</dbReference>
<evidence type="ECO:0000256" key="2">
    <source>
        <dbReference type="ARBA" id="ARBA00022801"/>
    </source>
</evidence>
<proteinExistence type="inferred from homology"/>
<keyword evidence="12" id="KW-1185">Reference proteome</keyword>
<keyword evidence="2" id="KW-0378">Hydrolase</keyword>
<evidence type="ECO:0000256" key="3">
    <source>
        <dbReference type="ARBA" id="ARBA00023027"/>
    </source>
</evidence>
<dbReference type="FunCoup" id="A0A671U4M6">
    <property type="interactions" value="811"/>
</dbReference>
<keyword evidence="7" id="KW-0472">Membrane</keyword>
<sequence length="525" mass="59311">MAVIYVAFLLVCCVQWDKTLLAAAQTCVDESRFKEHVLYVGQQEPPYRLDCPLELVQPQSSPQLKLTWQKDCQQLVAQEGKASLEFSILSLEDQGNYTCMRQDNSTASFTVRLIVKESQCSKAPEFKPNGGLTRLWRNVGSSVILNCTALLLWDPTEGQCDTTLQWRKDGQPLTNHTLYTQNTSSWSPVAGQLMVDSLLVITLRQLDDFGLYSCTVRNVSSDFRLDSSISSPSHTAAVIAAILLLLLLAVAAVVYSRCHLNIKLWYKNSYGDYELNDGKLYDAYISYVNNDHDRKFVNFILKPHLENKNTYKVHLNENEILPGSEPSAELLMNMSRSRRLIVLLSHAYLDQDWCSNNFRQGLLHLLEICERPILIMLDGQSKRMRPEIKQLLSEHQHCLTILTWRHNSVIPSSVFWKELALAMPRKVVFRSESAGDAQTMLQDDKDPMLTLNPDYLDCSSDTDPAGDLGLRLPVYKALACKAPVLPTATITTAEPKPLDIDVSDLGSRNYGARSDFYCLVTEEDM</sequence>
<dbReference type="GeneTree" id="ENSGT01090000259985"/>
<evidence type="ECO:0000259" key="9">
    <source>
        <dbReference type="PROSITE" id="PS50104"/>
    </source>
</evidence>
<dbReference type="PROSITE" id="PS50104">
    <property type="entry name" value="TIR"/>
    <property type="match status" value="1"/>
</dbReference>
<keyword evidence="7" id="KW-0812">Transmembrane</keyword>
<reference evidence="11" key="3">
    <citation type="submission" date="2025-09" db="UniProtKB">
        <authorList>
            <consortium name="Ensembl"/>
        </authorList>
    </citation>
    <scope>IDENTIFICATION</scope>
</reference>
<evidence type="ECO:0000256" key="7">
    <source>
        <dbReference type="SAM" id="Phobius"/>
    </source>
</evidence>
<dbReference type="GO" id="GO:0009986">
    <property type="term" value="C:cell surface"/>
    <property type="evidence" value="ECO:0007669"/>
    <property type="project" value="Ensembl"/>
</dbReference>
<evidence type="ECO:0000256" key="6">
    <source>
        <dbReference type="ARBA" id="ARBA00023319"/>
    </source>
</evidence>
<feature type="domain" description="Ig-like" evidence="10">
    <location>
        <begin position="41"/>
        <end position="110"/>
    </location>
</feature>
<organism evidence="11 12">
    <name type="scientific">Sparus aurata</name>
    <name type="common">Gilthead sea bream</name>
    <dbReference type="NCBI Taxonomy" id="8175"/>
    <lineage>
        <taxon>Eukaryota</taxon>
        <taxon>Metazoa</taxon>
        <taxon>Chordata</taxon>
        <taxon>Craniata</taxon>
        <taxon>Vertebrata</taxon>
        <taxon>Euteleostomi</taxon>
        <taxon>Actinopterygii</taxon>
        <taxon>Neopterygii</taxon>
        <taxon>Teleostei</taxon>
        <taxon>Neoteleostei</taxon>
        <taxon>Acanthomorphata</taxon>
        <taxon>Eupercaria</taxon>
        <taxon>Spariformes</taxon>
        <taxon>Sparidae</taxon>
        <taxon>Sparus</taxon>
    </lineage>
</organism>
<dbReference type="InterPro" id="IPR007110">
    <property type="entry name" value="Ig-like_dom"/>
</dbReference>
<gene>
    <name evidence="11" type="primary">sigirr</name>
</gene>
<dbReference type="PRINTS" id="PR01537">
    <property type="entry name" value="INTRLKN1R1F"/>
</dbReference>
<dbReference type="Proteomes" id="UP000472265">
    <property type="component" value="Chromosome 8"/>
</dbReference>
<dbReference type="SMART" id="SM00408">
    <property type="entry name" value="IGc2"/>
    <property type="match status" value="2"/>
</dbReference>
<comment type="similarity">
    <text evidence="1">Belongs to the interleukin-1 receptor family.</text>
</comment>
<keyword evidence="5" id="KW-0325">Glycoprotein</keyword>
<dbReference type="CTD" id="59307"/>
<dbReference type="GO" id="GO:0016787">
    <property type="term" value="F:hydrolase activity"/>
    <property type="evidence" value="ECO:0007669"/>
    <property type="project" value="UniProtKB-KW"/>
</dbReference>
<dbReference type="InterPro" id="IPR003598">
    <property type="entry name" value="Ig_sub2"/>
</dbReference>
<dbReference type="InterPro" id="IPR003599">
    <property type="entry name" value="Ig_sub"/>
</dbReference>
<evidence type="ECO:0000256" key="4">
    <source>
        <dbReference type="ARBA" id="ARBA00023157"/>
    </source>
</evidence>
<evidence type="ECO:0000259" key="10">
    <source>
        <dbReference type="PROSITE" id="PS50835"/>
    </source>
</evidence>
<feature type="signal peptide" evidence="8">
    <location>
        <begin position="1"/>
        <end position="24"/>
    </location>
</feature>
<dbReference type="PROSITE" id="PS50835">
    <property type="entry name" value="IG_LIKE"/>
    <property type="match status" value="2"/>
</dbReference>
<evidence type="ECO:0000256" key="5">
    <source>
        <dbReference type="ARBA" id="ARBA00023180"/>
    </source>
</evidence>
<dbReference type="SMART" id="SM00255">
    <property type="entry name" value="TIR"/>
    <property type="match status" value="1"/>
</dbReference>
<dbReference type="SUPFAM" id="SSF52200">
    <property type="entry name" value="Toll/Interleukin receptor TIR domain"/>
    <property type="match status" value="1"/>
</dbReference>
<dbReference type="OMA" id="WCTNNFR"/>
<dbReference type="PANTHER" id="PTHR11890:SF19">
    <property type="entry name" value="SINGLE IG IL-1-RELATED RECEPTOR"/>
    <property type="match status" value="1"/>
</dbReference>
<dbReference type="SMART" id="SM00409">
    <property type="entry name" value="IG"/>
    <property type="match status" value="2"/>
</dbReference>
<evidence type="ECO:0000256" key="8">
    <source>
        <dbReference type="SAM" id="SignalP"/>
    </source>
</evidence>
<evidence type="ECO:0000313" key="11">
    <source>
        <dbReference type="Ensembl" id="ENSSAUP00010008667.1"/>
    </source>
</evidence>
<feature type="transmembrane region" description="Helical" evidence="7">
    <location>
        <begin position="236"/>
        <end position="255"/>
    </location>
</feature>
<dbReference type="GO" id="GO:0050728">
    <property type="term" value="P:negative regulation of inflammatory response"/>
    <property type="evidence" value="ECO:0007669"/>
    <property type="project" value="Ensembl"/>
</dbReference>
<dbReference type="InterPro" id="IPR015621">
    <property type="entry name" value="IL-1_rcpt_fam"/>
</dbReference>
<dbReference type="GO" id="GO:0007165">
    <property type="term" value="P:signal transduction"/>
    <property type="evidence" value="ECO:0007669"/>
    <property type="project" value="InterPro"/>
</dbReference>
<evidence type="ECO:0000313" key="12">
    <source>
        <dbReference type="Proteomes" id="UP000472265"/>
    </source>
</evidence>
<dbReference type="CDD" id="cd00096">
    <property type="entry name" value="Ig"/>
    <property type="match status" value="1"/>
</dbReference>